<dbReference type="VEuPathDB" id="TriTrypDB:BSAL_58415"/>
<sequence length="55" mass="6722">MNILFISFYEWNTTLLQLRAELHVATTTLPMRLKSRERLERKKTTHDKNYPHHIQ</sequence>
<evidence type="ECO:0000256" key="1">
    <source>
        <dbReference type="SAM" id="MobiDB-lite"/>
    </source>
</evidence>
<feature type="region of interest" description="Disordered" evidence="1">
    <location>
        <begin position="35"/>
        <end position="55"/>
    </location>
</feature>
<dbReference type="Proteomes" id="UP000051952">
    <property type="component" value="Unassembled WGS sequence"/>
</dbReference>
<gene>
    <name evidence="2" type="ORF">BSAL_58415</name>
</gene>
<evidence type="ECO:0000313" key="2">
    <source>
        <dbReference type="EMBL" id="CUF03976.1"/>
    </source>
</evidence>
<dbReference type="AlphaFoldDB" id="A0A0S4IRB5"/>
<evidence type="ECO:0000313" key="3">
    <source>
        <dbReference type="Proteomes" id="UP000051952"/>
    </source>
</evidence>
<protein>
    <submittedName>
        <fullName evidence="2">Uncharacterized protein</fullName>
    </submittedName>
</protein>
<dbReference type="EMBL" id="CYKH01000233">
    <property type="protein sequence ID" value="CUF03976.1"/>
    <property type="molecule type" value="Genomic_DNA"/>
</dbReference>
<accession>A0A0S4IRB5</accession>
<organism evidence="2 3">
    <name type="scientific">Bodo saltans</name>
    <name type="common">Flagellated protozoan</name>
    <dbReference type="NCBI Taxonomy" id="75058"/>
    <lineage>
        <taxon>Eukaryota</taxon>
        <taxon>Discoba</taxon>
        <taxon>Euglenozoa</taxon>
        <taxon>Kinetoplastea</taxon>
        <taxon>Metakinetoplastina</taxon>
        <taxon>Eubodonida</taxon>
        <taxon>Bodonidae</taxon>
        <taxon>Bodo</taxon>
    </lineage>
</organism>
<keyword evidence="3" id="KW-1185">Reference proteome</keyword>
<proteinExistence type="predicted"/>
<name>A0A0S4IRB5_BODSA</name>
<reference evidence="3" key="1">
    <citation type="submission" date="2015-09" db="EMBL/GenBank/DDBJ databases">
        <authorList>
            <consortium name="Pathogen Informatics"/>
        </authorList>
    </citation>
    <scope>NUCLEOTIDE SEQUENCE [LARGE SCALE GENOMIC DNA]</scope>
    <source>
        <strain evidence="3">Lake Konstanz</strain>
    </source>
</reference>